<dbReference type="GO" id="GO:0005829">
    <property type="term" value="C:cytosol"/>
    <property type="evidence" value="ECO:0007669"/>
    <property type="project" value="TreeGrafter"/>
</dbReference>
<dbReference type="InterPro" id="IPR020598">
    <property type="entry name" value="rRNA_Ade_methylase_Trfase_N"/>
</dbReference>
<dbReference type="EMBL" id="CP002352">
    <property type="protein sequence ID" value="ADV43272.1"/>
    <property type="molecule type" value="Genomic_DNA"/>
</dbReference>
<evidence type="ECO:0000256" key="8">
    <source>
        <dbReference type="PROSITE-ProRule" id="PRU01026"/>
    </source>
</evidence>
<dbReference type="HOGENOM" id="CLU_041220_0_1_10"/>
<protein>
    <recommendedName>
        <fullName evidence="7">Ribosomal RNA small subunit methyltransferase A</fullName>
        <ecNumber evidence="7">2.1.1.182</ecNumber>
    </recommendedName>
    <alternativeName>
        <fullName evidence="7">16S rRNA (adenine(1518)-N(6)/adenine(1519)-N(6))-dimethyltransferase</fullName>
    </alternativeName>
    <alternativeName>
        <fullName evidence="7">16S rRNA dimethyladenosine transferase</fullName>
    </alternativeName>
    <alternativeName>
        <fullName evidence="7">16S rRNA dimethylase</fullName>
    </alternativeName>
    <alternativeName>
        <fullName evidence="7">S-adenosylmethionine-6-N', N'-adenosyl(rRNA) dimethyltransferase</fullName>
    </alternativeName>
</protein>
<dbReference type="STRING" id="693979.Bache_1262"/>
<dbReference type="Gene3D" id="3.40.50.150">
    <property type="entry name" value="Vaccinia Virus protein VP39"/>
    <property type="match status" value="1"/>
</dbReference>
<dbReference type="SMART" id="SM00650">
    <property type="entry name" value="rADc"/>
    <property type="match status" value="1"/>
</dbReference>
<feature type="binding site" evidence="7 8">
    <location>
        <position position="13"/>
    </location>
    <ligand>
        <name>S-adenosyl-L-methionine</name>
        <dbReference type="ChEBI" id="CHEBI:59789"/>
    </ligand>
</feature>
<dbReference type="RefSeq" id="WP_013546866.1">
    <property type="nucleotide sequence ID" value="NC_014933.1"/>
</dbReference>
<sequence length="271" mass="31006">MRLVKPKKFLGQHFLKDLKVAQDIADTVDACPGIPVLEVGPGMGVLTQFLVRKERPVKVVEVDFESVAYLRETYPQLEEHIIEDDFLKMNLQRLFNGNPFVLTGNYPYNISSQIFFKMLENKDLIPCCTGMIQKEVAERIAAGPGSKTYGILSILIQAWYKVEYLFTVHEHVFNPPPKVKSAVIRMTRNETQHLGCNEQLFKQVVKTTFNQRRKTLRNSIKPILGKDCPLTEDALFNKRPEQLSVQEFINLTNQVEQALKHINDNLTATDS</sequence>
<keyword evidence="4 7" id="KW-0808">Transferase</keyword>
<evidence type="ECO:0000256" key="1">
    <source>
        <dbReference type="ARBA" id="ARBA00022490"/>
    </source>
</evidence>
<dbReference type="InterPro" id="IPR001737">
    <property type="entry name" value="KsgA/Erm"/>
</dbReference>
<evidence type="ECO:0000259" key="9">
    <source>
        <dbReference type="SMART" id="SM00650"/>
    </source>
</evidence>
<dbReference type="KEGG" id="bhl:Bache_1262"/>
<feature type="binding site" evidence="7 8">
    <location>
        <position position="15"/>
    </location>
    <ligand>
        <name>S-adenosyl-L-methionine</name>
        <dbReference type="ChEBI" id="CHEBI:59789"/>
    </ligand>
</feature>
<evidence type="ECO:0000313" key="10">
    <source>
        <dbReference type="EMBL" id="ADV43272.1"/>
    </source>
</evidence>
<dbReference type="InterPro" id="IPR011530">
    <property type="entry name" value="rRNA_adenine_dimethylase"/>
</dbReference>
<feature type="binding site" evidence="7 8">
    <location>
        <position position="105"/>
    </location>
    <ligand>
        <name>S-adenosyl-L-methionine</name>
        <dbReference type="ChEBI" id="CHEBI:59789"/>
    </ligand>
</feature>
<dbReference type="GO" id="GO:0052908">
    <property type="term" value="F:16S rRNA (adenine(1518)-N(6)/adenine(1519)-N(6))-dimethyltransferase activity"/>
    <property type="evidence" value="ECO:0007669"/>
    <property type="project" value="UniProtKB-EC"/>
</dbReference>
<evidence type="ECO:0000256" key="3">
    <source>
        <dbReference type="ARBA" id="ARBA00022603"/>
    </source>
</evidence>
<keyword evidence="11" id="KW-1185">Reference proteome</keyword>
<reference key="1">
    <citation type="submission" date="2010-11" db="EMBL/GenBank/DDBJ databases">
        <title>The complete genome of Bacteroides helcogenes P 36-108.</title>
        <authorList>
            <consortium name="US DOE Joint Genome Institute (JGI-PGF)"/>
            <person name="Lucas S."/>
            <person name="Copeland A."/>
            <person name="Lapidus A."/>
            <person name="Bruce D."/>
            <person name="Goodwin L."/>
            <person name="Pitluck S."/>
            <person name="Kyrpides N."/>
            <person name="Mavromatis K."/>
            <person name="Ivanova N."/>
            <person name="Zeytun A."/>
            <person name="Brettin T."/>
            <person name="Detter J.C."/>
            <person name="Tapia R."/>
            <person name="Han C."/>
            <person name="Land M."/>
            <person name="Hauser L."/>
            <person name="Markowitz V."/>
            <person name="Cheng J.-F."/>
            <person name="Hugenholtz P."/>
            <person name="Woyke T."/>
            <person name="Wu D."/>
            <person name="Gronow S."/>
            <person name="Wellnitz S."/>
            <person name="Brambilla E."/>
            <person name="Klenk H.-P."/>
            <person name="Eisen J.A."/>
        </authorList>
    </citation>
    <scope>NUCLEOTIDE SEQUENCE</scope>
    <source>
        <strain>P 36-108</strain>
    </source>
</reference>
<keyword evidence="5 7" id="KW-0949">S-adenosyl-L-methionine</keyword>
<organism evidence="10 11">
    <name type="scientific">Bacteroides helcogenes (strain ATCC 35417 / DSM 20613 / JCM 6297 / CCUG 15421 / P 36-108)</name>
    <dbReference type="NCBI Taxonomy" id="693979"/>
    <lineage>
        <taxon>Bacteria</taxon>
        <taxon>Pseudomonadati</taxon>
        <taxon>Bacteroidota</taxon>
        <taxon>Bacteroidia</taxon>
        <taxon>Bacteroidales</taxon>
        <taxon>Bacteroidaceae</taxon>
        <taxon>Bacteroides</taxon>
    </lineage>
</organism>
<gene>
    <name evidence="7" type="primary">rsmA</name>
    <name evidence="7" type="synonym">ksgA</name>
    <name evidence="10" type="ordered locus">Bache_1262</name>
</gene>
<evidence type="ECO:0000256" key="7">
    <source>
        <dbReference type="HAMAP-Rule" id="MF_00607"/>
    </source>
</evidence>
<dbReference type="FunFam" id="1.10.8.100:FF:000001">
    <property type="entry name" value="Ribosomal RNA small subunit methyltransferase A"/>
    <property type="match status" value="1"/>
</dbReference>
<dbReference type="HAMAP" id="MF_00607">
    <property type="entry name" value="16SrRNA_methyltr_A"/>
    <property type="match status" value="1"/>
</dbReference>
<feature type="binding site" evidence="7 8">
    <location>
        <position position="61"/>
    </location>
    <ligand>
        <name>S-adenosyl-L-methionine</name>
        <dbReference type="ChEBI" id="CHEBI:59789"/>
    </ligand>
</feature>
<dbReference type="NCBIfam" id="TIGR00755">
    <property type="entry name" value="ksgA"/>
    <property type="match status" value="1"/>
</dbReference>
<comment type="function">
    <text evidence="7">Specifically dimethylates two adjacent adenosines (A1518 and A1519) in the loop of a conserved hairpin near the 3'-end of 16S rRNA in the 30S particle. May play a critical role in biogenesis of 30S subunits.</text>
</comment>
<dbReference type="Proteomes" id="UP000008630">
    <property type="component" value="Chromosome"/>
</dbReference>
<dbReference type="AlphaFoldDB" id="E6STJ8"/>
<dbReference type="EC" id="2.1.1.182" evidence="7"/>
<feature type="domain" description="Ribosomal RNA adenine methylase transferase N-terminal" evidence="9">
    <location>
        <begin position="20"/>
        <end position="190"/>
    </location>
</feature>
<dbReference type="InterPro" id="IPR023165">
    <property type="entry name" value="rRNA_Ade_diMease-like_C"/>
</dbReference>
<comment type="similarity">
    <text evidence="7">Belongs to the class I-like SAM-binding methyltransferase superfamily. rRNA adenine N(6)-methyltransferase family. RsmA subfamily.</text>
</comment>
<evidence type="ECO:0000256" key="2">
    <source>
        <dbReference type="ARBA" id="ARBA00022552"/>
    </source>
</evidence>
<keyword evidence="1 7" id="KW-0963">Cytoplasm</keyword>
<dbReference type="PATRIC" id="fig|693979.3.peg.1337"/>
<dbReference type="InterPro" id="IPR020596">
    <property type="entry name" value="rRNA_Ade_Mease_Trfase_CS"/>
</dbReference>
<dbReference type="Gene3D" id="1.10.8.100">
    <property type="entry name" value="Ribosomal RNA adenine dimethylase-like, domain 2"/>
    <property type="match status" value="1"/>
</dbReference>
<dbReference type="PANTHER" id="PTHR11727:SF7">
    <property type="entry name" value="DIMETHYLADENOSINE TRANSFERASE-RELATED"/>
    <property type="match status" value="1"/>
</dbReference>
<evidence type="ECO:0000313" key="11">
    <source>
        <dbReference type="Proteomes" id="UP000008630"/>
    </source>
</evidence>
<accession>E6STJ8</accession>
<evidence type="ECO:0000256" key="5">
    <source>
        <dbReference type="ARBA" id="ARBA00022691"/>
    </source>
</evidence>
<evidence type="ECO:0000256" key="4">
    <source>
        <dbReference type="ARBA" id="ARBA00022679"/>
    </source>
</evidence>
<name>E6STJ8_BACT6</name>
<keyword evidence="2 7" id="KW-0698">rRNA processing</keyword>
<dbReference type="SUPFAM" id="SSF53335">
    <property type="entry name" value="S-adenosyl-L-methionine-dependent methyltransferases"/>
    <property type="match status" value="1"/>
</dbReference>
<dbReference type="OrthoDB" id="9814755at2"/>
<dbReference type="InterPro" id="IPR029063">
    <property type="entry name" value="SAM-dependent_MTases_sf"/>
</dbReference>
<evidence type="ECO:0000256" key="6">
    <source>
        <dbReference type="ARBA" id="ARBA00022884"/>
    </source>
</evidence>
<reference evidence="10 11" key="2">
    <citation type="journal article" date="2011" name="Stand. Genomic Sci.">
        <title>Complete genome sequence of Bacteroides helcogenes type strain (P 36-108).</title>
        <authorList>
            <person name="Pati A."/>
            <person name="Gronow S."/>
            <person name="Zeytun A."/>
            <person name="Lapidus A."/>
            <person name="Nolan M."/>
            <person name="Hammon N."/>
            <person name="Deshpande S."/>
            <person name="Cheng J.F."/>
            <person name="Tapia R."/>
            <person name="Han C."/>
            <person name="Goodwin L."/>
            <person name="Pitluck S."/>
            <person name="Liolios K."/>
            <person name="Pagani I."/>
            <person name="Ivanova N."/>
            <person name="Mavromatis K."/>
            <person name="Chen A."/>
            <person name="Palaniappan K."/>
            <person name="Land M."/>
            <person name="Hauser L."/>
            <person name="Chang Y.J."/>
            <person name="Jeffries C.D."/>
            <person name="Detter J.C."/>
            <person name="Brambilla E."/>
            <person name="Rohde M."/>
            <person name="Goker M."/>
            <person name="Woyke T."/>
            <person name="Bristow J."/>
            <person name="Eisen J.A."/>
            <person name="Markowitz V."/>
            <person name="Hugenholtz P."/>
            <person name="Kyrpides N.C."/>
            <person name="Klenk H.P."/>
            <person name="Lucas S."/>
        </authorList>
    </citation>
    <scope>NUCLEOTIDE SEQUENCE [LARGE SCALE GENOMIC DNA]</scope>
    <source>
        <strain evidence="11">ATCC 35417 / DSM 20613 / JCM 6297 / CCUG 15421 / P 36-108</strain>
    </source>
</reference>
<proteinExistence type="inferred from homology"/>
<dbReference type="PANTHER" id="PTHR11727">
    <property type="entry name" value="DIMETHYLADENOSINE TRANSFERASE"/>
    <property type="match status" value="1"/>
</dbReference>
<dbReference type="PROSITE" id="PS01131">
    <property type="entry name" value="RRNA_A_DIMETH"/>
    <property type="match status" value="1"/>
</dbReference>
<comment type="catalytic activity">
    <reaction evidence="7">
        <text>adenosine(1518)/adenosine(1519) in 16S rRNA + 4 S-adenosyl-L-methionine = N(6)-dimethyladenosine(1518)/N(6)-dimethyladenosine(1519) in 16S rRNA + 4 S-adenosyl-L-homocysteine + 4 H(+)</text>
        <dbReference type="Rhea" id="RHEA:19609"/>
        <dbReference type="Rhea" id="RHEA-COMP:10232"/>
        <dbReference type="Rhea" id="RHEA-COMP:10233"/>
        <dbReference type="ChEBI" id="CHEBI:15378"/>
        <dbReference type="ChEBI" id="CHEBI:57856"/>
        <dbReference type="ChEBI" id="CHEBI:59789"/>
        <dbReference type="ChEBI" id="CHEBI:74411"/>
        <dbReference type="ChEBI" id="CHEBI:74493"/>
        <dbReference type="EC" id="2.1.1.182"/>
    </reaction>
</comment>
<feature type="binding site" evidence="7 8">
    <location>
        <position position="40"/>
    </location>
    <ligand>
        <name>S-adenosyl-L-methionine</name>
        <dbReference type="ChEBI" id="CHEBI:59789"/>
    </ligand>
</feature>
<keyword evidence="6 7" id="KW-0694">RNA-binding</keyword>
<dbReference type="FunFam" id="3.40.50.150:FF:000157">
    <property type="entry name" value="Ribosomal RNA small subunit methyltransferase A"/>
    <property type="match status" value="1"/>
</dbReference>
<dbReference type="GO" id="GO:0003723">
    <property type="term" value="F:RNA binding"/>
    <property type="evidence" value="ECO:0007669"/>
    <property type="project" value="UniProtKB-UniRule"/>
</dbReference>
<dbReference type="Pfam" id="PF00398">
    <property type="entry name" value="RrnaAD"/>
    <property type="match status" value="1"/>
</dbReference>
<dbReference type="PROSITE" id="PS51689">
    <property type="entry name" value="SAM_RNA_A_N6_MT"/>
    <property type="match status" value="1"/>
</dbReference>
<comment type="subcellular location">
    <subcellularLocation>
        <location evidence="7">Cytoplasm</location>
    </subcellularLocation>
</comment>
<dbReference type="eggNOG" id="COG0030">
    <property type="taxonomic scope" value="Bacteria"/>
</dbReference>
<feature type="binding site" evidence="7 8">
    <location>
        <position position="85"/>
    </location>
    <ligand>
        <name>S-adenosyl-L-methionine</name>
        <dbReference type="ChEBI" id="CHEBI:59789"/>
    </ligand>
</feature>
<keyword evidence="3 7" id="KW-0489">Methyltransferase</keyword>